<dbReference type="InterPro" id="IPR016163">
    <property type="entry name" value="Ald_DH_C"/>
</dbReference>
<evidence type="ECO:0000259" key="4">
    <source>
        <dbReference type="Pfam" id="PF00171"/>
    </source>
</evidence>
<organism evidence="5 6">
    <name type="scientific">Pseudonocardia yuanmonensis</name>
    <dbReference type="NCBI Taxonomy" id="1095914"/>
    <lineage>
        <taxon>Bacteria</taxon>
        <taxon>Bacillati</taxon>
        <taxon>Actinomycetota</taxon>
        <taxon>Actinomycetes</taxon>
        <taxon>Pseudonocardiales</taxon>
        <taxon>Pseudonocardiaceae</taxon>
        <taxon>Pseudonocardia</taxon>
    </lineage>
</organism>
<dbReference type="EMBL" id="BAABIC010000009">
    <property type="protein sequence ID" value="GAA4690912.1"/>
    <property type="molecule type" value="Genomic_DNA"/>
</dbReference>
<evidence type="ECO:0000256" key="1">
    <source>
        <dbReference type="ARBA" id="ARBA00009986"/>
    </source>
</evidence>
<comment type="caution">
    <text evidence="5">The sequence shown here is derived from an EMBL/GenBank/DDBJ whole genome shotgun (WGS) entry which is preliminary data.</text>
</comment>
<keyword evidence="2" id="KW-0560">Oxidoreductase</keyword>
<dbReference type="InterPro" id="IPR016162">
    <property type="entry name" value="Ald_DH_N"/>
</dbReference>
<evidence type="ECO:0000256" key="2">
    <source>
        <dbReference type="ARBA" id="ARBA00023002"/>
    </source>
</evidence>
<feature type="domain" description="Aldehyde dehydrogenase" evidence="4">
    <location>
        <begin position="18"/>
        <end position="291"/>
    </location>
</feature>
<evidence type="ECO:0000256" key="3">
    <source>
        <dbReference type="SAM" id="MobiDB-lite"/>
    </source>
</evidence>
<feature type="compositionally biased region" description="Low complexity" evidence="3">
    <location>
        <begin position="305"/>
        <end position="322"/>
    </location>
</feature>
<comment type="similarity">
    <text evidence="1">Belongs to the aldehyde dehydrogenase family.</text>
</comment>
<accession>A0ABP8WK27</accession>
<sequence length="336" mass="35263">MSETTLLDRPRFFIDGGWCEPEGTERHVALDAATEEVIGTAALGSPADIAAAARAARAALDDGPWSRTTGAERAAAMRRVAAALEARGAATAELVSRENGMPIGLSRLTDVGLPVNALRYYADLTEALPLEEVRPSANGATLVRREPVGVVGAITPWNYPQALAMDKIAPALAAGCTVVLKPSPETALDSYIFAEAAMEAELPPGVLNVVLASREASAALVSSPDVDKIAFTGSTAAGRVIGAECGRLIRRCTLELGGRSAAIVLDDADLDVLVGGLTGAAFRNNAQTCTTQAASSPRGIATARWWRRSPSSPAPRSSATRSTRPRPADRWRRRRT</sequence>
<gene>
    <name evidence="5" type="ORF">GCM10023215_29640</name>
</gene>
<dbReference type="Gene3D" id="3.40.605.10">
    <property type="entry name" value="Aldehyde Dehydrogenase, Chain A, domain 1"/>
    <property type="match status" value="1"/>
</dbReference>
<evidence type="ECO:0000313" key="6">
    <source>
        <dbReference type="Proteomes" id="UP001500325"/>
    </source>
</evidence>
<name>A0ABP8WK27_9PSEU</name>
<dbReference type="InterPro" id="IPR015590">
    <property type="entry name" value="Aldehyde_DH_dom"/>
</dbReference>
<dbReference type="InterPro" id="IPR016161">
    <property type="entry name" value="Ald_DH/histidinol_DH"/>
</dbReference>
<dbReference type="PANTHER" id="PTHR42804">
    <property type="entry name" value="ALDEHYDE DEHYDROGENASE"/>
    <property type="match status" value="1"/>
</dbReference>
<reference evidence="6" key="1">
    <citation type="journal article" date="2019" name="Int. J. Syst. Evol. Microbiol.">
        <title>The Global Catalogue of Microorganisms (GCM) 10K type strain sequencing project: providing services to taxonomists for standard genome sequencing and annotation.</title>
        <authorList>
            <consortium name="The Broad Institute Genomics Platform"/>
            <consortium name="The Broad Institute Genome Sequencing Center for Infectious Disease"/>
            <person name="Wu L."/>
            <person name="Ma J."/>
        </authorList>
    </citation>
    <scope>NUCLEOTIDE SEQUENCE [LARGE SCALE GENOMIC DNA]</scope>
    <source>
        <strain evidence="6">JCM 18055</strain>
    </source>
</reference>
<dbReference type="PANTHER" id="PTHR42804:SF1">
    <property type="entry name" value="ALDEHYDE DEHYDROGENASE-RELATED"/>
    <property type="match status" value="1"/>
</dbReference>
<keyword evidence="6" id="KW-1185">Reference proteome</keyword>
<dbReference type="RefSeq" id="WP_345381081.1">
    <property type="nucleotide sequence ID" value="NZ_BAABIC010000009.1"/>
</dbReference>
<protein>
    <recommendedName>
        <fullName evidence="4">Aldehyde dehydrogenase domain-containing protein</fullName>
    </recommendedName>
</protein>
<dbReference type="Proteomes" id="UP001500325">
    <property type="component" value="Unassembled WGS sequence"/>
</dbReference>
<evidence type="ECO:0000313" key="5">
    <source>
        <dbReference type="EMBL" id="GAA4690912.1"/>
    </source>
</evidence>
<feature type="region of interest" description="Disordered" evidence="3">
    <location>
        <begin position="305"/>
        <end position="336"/>
    </location>
</feature>
<dbReference type="SUPFAM" id="SSF53720">
    <property type="entry name" value="ALDH-like"/>
    <property type="match status" value="1"/>
</dbReference>
<dbReference type="Gene3D" id="3.40.309.10">
    <property type="entry name" value="Aldehyde Dehydrogenase, Chain A, domain 2"/>
    <property type="match status" value="1"/>
</dbReference>
<proteinExistence type="inferred from homology"/>
<dbReference type="Pfam" id="PF00171">
    <property type="entry name" value="Aldedh"/>
    <property type="match status" value="1"/>
</dbReference>